<keyword evidence="2" id="KW-0812">Transmembrane</keyword>
<dbReference type="WBParaSite" id="Pan_g21020.t1">
    <property type="protein sequence ID" value="Pan_g21020.t1"/>
    <property type="gene ID" value="Pan_g21020"/>
</dbReference>
<keyword evidence="2" id="KW-0472">Membrane</keyword>
<feature type="region of interest" description="Disordered" evidence="1">
    <location>
        <begin position="158"/>
        <end position="214"/>
    </location>
</feature>
<feature type="compositionally biased region" description="Basic and acidic residues" evidence="1">
    <location>
        <begin position="158"/>
        <end position="195"/>
    </location>
</feature>
<keyword evidence="3" id="KW-1185">Reference proteome</keyword>
<proteinExistence type="predicted"/>
<keyword evidence="2" id="KW-1133">Transmembrane helix</keyword>
<evidence type="ECO:0000256" key="1">
    <source>
        <dbReference type="SAM" id="MobiDB-lite"/>
    </source>
</evidence>
<organism evidence="3 4">
    <name type="scientific">Panagrellus redivivus</name>
    <name type="common">Microworm</name>
    <dbReference type="NCBI Taxonomy" id="6233"/>
    <lineage>
        <taxon>Eukaryota</taxon>
        <taxon>Metazoa</taxon>
        <taxon>Ecdysozoa</taxon>
        <taxon>Nematoda</taxon>
        <taxon>Chromadorea</taxon>
        <taxon>Rhabditida</taxon>
        <taxon>Tylenchina</taxon>
        <taxon>Panagrolaimomorpha</taxon>
        <taxon>Panagrolaimoidea</taxon>
        <taxon>Panagrolaimidae</taxon>
        <taxon>Panagrellus</taxon>
    </lineage>
</organism>
<accession>A0A7E4ZW76</accession>
<feature type="transmembrane region" description="Helical" evidence="2">
    <location>
        <begin position="7"/>
        <end position="26"/>
    </location>
</feature>
<evidence type="ECO:0000256" key="2">
    <source>
        <dbReference type="SAM" id="Phobius"/>
    </source>
</evidence>
<sequence length="214" mass="22767">MAVAFEICFGVAGACWTLLSAVVLILCTKRKPSHKSHKHTHHDDGNRLTDSAVKLELEAAMKSSNNLGSKPSALSRESKESNSNFNASNDLDADPPISVCKPISMGMSQGGSTPSHHRKENAAVSPGPPVSQYVAPTTASSGDGNKMMVSQYIARKDPSVRAKKDMATARAKKDMETARAKKDVESAKAKKDAKSAKGKKCSAETVTKTKSKSH</sequence>
<evidence type="ECO:0000313" key="3">
    <source>
        <dbReference type="Proteomes" id="UP000492821"/>
    </source>
</evidence>
<dbReference type="Proteomes" id="UP000492821">
    <property type="component" value="Unassembled WGS sequence"/>
</dbReference>
<dbReference type="AlphaFoldDB" id="A0A7E4ZW76"/>
<reference evidence="3" key="1">
    <citation type="journal article" date="2013" name="Genetics">
        <title>The draft genome and transcriptome of Panagrellus redivivus are shaped by the harsh demands of a free-living lifestyle.</title>
        <authorList>
            <person name="Srinivasan J."/>
            <person name="Dillman A.R."/>
            <person name="Macchietto M.G."/>
            <person name="Heikkinen L."/>
            <person name="Lakso M."/>
            <person name="Fracchia K.M."/>
            <person name="Antoshechkin I."/>
            <person name="Mortazavi A."/>
            <person name="Wong G."/>
            <person name="Sternberg P.W."/>
        </authorList>
    </citation>
    <scope>NUCLEOTIDE SEQUENCE [LARGE SCALE GENOMIC DNA]</scope>
    <source>
        <strain evidence="3">MT8872</strain>
    </source>
</reference>
<feature type="region of interest" description="Disordered" evidence="1">
    <location>
        <begin position="62"/>
        <end position="142"/>
    </location>
</feature>
<protein>
    <submittedName>
        <fullName evidence="4">Uncharacterized protein</fullName>
    </submittedName>
</protein>
<evidence type="ECO:0000313" key="4">
    <source>
        <dbReference type="WBParaSite" id="Pan_g21020.t1"/>
    </source>
</evidence>
<reference evidence="4" key="2">
    <citation type="submission" date="2020-10" db="UniProtKB">
        <authorList>
            <consortium name="WormBaseParasite"/>
        </authorList>
    </citation>
    <scope>IDENTIFICATION</scope>
</reference>
<name>A0A7E4ZW76_PANRE</name>